<accession>A0A9P0G869</accession>
<keyword evidence="1" id="KW-0175">Coiled coil</keyword>
<proteinExistence type="predicted"/>
<feature type="coiled-coil region" evidence="1">
    <location>
        <begin position="127"/>
        <end position="193"/>
    </location>
</feature>
<dbReference type="GO" id="GO:0003677">
    <property type="term" value="F:DNA binding"/>
    <property type="evidence" value="ECO:0007669"/>
    <property type="project" value="InterPro"/>
</dbReference>
<dbReference type="OrthoDB" id="6368736at2759"/>
<feature type="region of interest" description="Disordered" evidence="2">
    <location>
        <begin position="1418"/>
        <end position="1474"/>
    </location>
</feature>
<organism evidence="3 4">
    <name type="scientific">Psylliodes chrysocephalus</name>
    <dbReference type="NCBI Taxonomy" id="3402493"/>
    <lineage>
        <taxon>Eukaryota</taxon>
        <taxon>Metazoa</taxon>
        <taxon>Ecdysozoa</taxon>
        <taxon>Arthropoda</taxon>
        <taxon>Hexapoda</taxon>
        <taxon>Insecta</taxon>
        <taxon>Pterygota</taxon>
        <taxon>Neoptera</taxon>
        <taxon>Endopterygota</taxon>
        <taxon>Coleoptera</taxon>
        <taxon>Polyphaga</taxon>
        <taxon>Cucujiformia</taxon>
        <taxon>Chrysomeloidea</taxon>
        <taxon>Chrysomelidae</taxon>
        <taxon>Galerucinae</taxon>
        <taxon>Alticini</taxon>
        <taxon>Psylliodes</taxon>
    </lineage>
</organism>
<feature type="coiled-coil region" evidence="1">
    <location>
        <begin position="22"/>
        <end position="87"/>
    </location>
</feature>
<protein>
    <submittedName>
        <fullName evidence="3">Uncharacterized protein</fullName>
    </submittedName>
</protein>
<feature type="region of interest" description="Disordered" evidence="2">
    <location>
        <begin position="1177"/>
        <end position="1202"/>
    </location>
</feature>
<reference evidence="3" key="1">
    <citation type="submission" date="2022-01" db="EMBL/GenBank/DDBJ databases">
        <authorList>
            <person name="King R."/>
        </authorList>
    </citation>
    <scope>NUCLEOTIDE SEQUENCE</scope>
</reference>
<feature type="compositionally biased region" description="Basic residues" evidence="2">
    <location>
        <begin position="1378"/>
        <end position="1391"/>
    </location>
</feature>
<feature type="region of interest" description="Disordered" evidence="2">
    <location>
        <begin position="1286"/>
        <end position="1314"/>
    </location>
</feature>
<evidence type="ECO:0000313" key="3">
    <source>
        <dbReference type="EMBL" id="CAH1100252.1"/>
    </source>
</evidence>
<dbReference type="SMART" id="SM00384">
    <property type="entry name" value="AT_hook"/>
    <property type="match status" value="2"/>
</dbReference>
<gene>
    <name evidence="3" type="ORF">PSYICH_LOCUS1478</name>
</gene>
<feature type="region of interest" description="Disordered" evidence="2">
    <location>
        <begin position="1345"/>
        <end position="1405"/>
    </location>
</feature>
<feature type="region of interest" description="Disordered" evidence="2">
    <location>
        <begin position="916"/>
        <end position="945"/>
    </location>
</feature>
<evidence type="ECO:0000313" key="4">
    <source>
        <dbReference type="Proteomes" id="UP001153636"/>
    </source>
</evidence>
<dbReference type="InterPro" id="IPR017956">
    <property type="entry name" value="AT_hook_DNA-bd_motif"/>
</dbReference>
<feature type="compositionally biased region" description="Basic and acidic residues" evidence="2">
    <location>
        <begin position="1457"/>
        <end position="1474"/>
    </location>
</feature>
<evidence type="ECO:0000256" key="1">
    <source>
        <dbReference type="SAM" id="Coils"/>
    </source>
</evidence>
<dbReference type="Proteomes" id="UP001153636">
    <property type="component" value="Chromosome 10"/>
</dbReference>
<feature type="compositionally biased region" description="Polar residues" evidence="2">
    <location>
        <begin position="2040"/>
        <end position="2053"/>
    </location>
</feature>
<evidence type="ECO:0000256" key="2">
    <source>
        <dbReference type="SAM" id="MobiDB-lite"/>
    </source>
</evidence>
<feature type="compositionally biased region" description="Polar residues" evidence="2">
    <location>
        <begin position="1588"/>
        <end position="1600"/>
    </location>
</feature>
<keyword evidence="4" id="KW-1185">Reference proteome</keyword>
<feature type="compositionally biased region" description="Polar residues" evidence="2">
    <location>
        <begin position="921"/>
        <end position="931"/>
    </location>
</feature>
<dbReference type="EMBL" id="OV651822">
    <property type="protein sequence ID" value="CAH1100252.1"/>
    <property type="molecule type" value="Genomic_DNA"/>
</dbReference>
<feature type="region of interest" description="Disordered" evidence="2">
    <location>
        <begin position="2033"/>
        <end position="2053"/>
    </location>
</feature>
<feature type="compositionally biased region" description="Basic and acidic residues" evidence="2">
    <location>
        <begin position="1182"/>
        <end position="1191"/>
    </location>
</feature>
<feature type="region of interest" description="Disordered" evidence="2">
    <location>
        <begin position="1575"/>
        <end position="1608"/>
    </location>
</feature>
<feature type="compositionally biased region" description="Basic residues" evidence="2">
    <location>
        <begin position="1290"/>
        <end position="1299"/>
    </location>
</feature>
<sequence length="2053" mass="234197">MEPKQVDFCVIKQKIIKTDEVLQMYLENNNKLKKTIQVIKELKCKYDRSQLENERCTFSLKTLKTKHMQLETQCEELINHQASLEQKYSQTLVDSHSHIKSLEDELQMLKELSQASDSLSPKKSSTTELASKKLEELEQQLATYKETENELKKEYNNLTKENMNLKFQLDKKNEEKMRALNMLEKEKAKVVQDLHCEMDNKIKLHGQLCHQKDKEIHELKLSLSDTNSLKKRVIFLEAENERLKKANFIKEQSLIEAKTNKKHIRKMKTVCVQTDASFFQKDIEEYSSEPDDYVTDILRYYHIPMPLSPCRSPSPTKFIKNIPKITLSDIPDIIVTPSTPLAEIVNTFPKNINNPVDIVTQNNIDKEPPIIKSIPNDDMTNVSCGNKIKNLPTTPVNNIMKKNLKRTVLLKNRKILKKRLPVKKKLKIKTQDNILRALQILNKSKINFTISNEKHFPIHCNTLKKCSEIQPNIAEHQINVIPQVEGLACNSQNCNEMYMLLNESNEGLLGFFNKKKENPTTSPNIDTRLDSKQDPIMWLQNKLKQEITPDNVLDKLAELVCEKIKNTTKRPNTFRIDSSGYISETEGELEHLFEKPSNDTLAVNALLMKKLREECLIRENKTHMGSEVSSEISLPSYLNDHSQTSSIAGSSKLYHSENDVMSTNSLSRAESNHSNSECNRVIGVSNTDATSPIIKLEDIPHFVEERPNQVNTSVEDGALIDCPDAEVADNDVKDCCEINNAICDNTTSVEDVSLIDWQDSSTSQEKDVKDFCAIDNVIDIPIKLCDNTSLEKQISIKHCQSTCPSSPISNFSTNNPDSIGLSLGANTQVTVKQENVEFPQEIKCELDVVNERKINILNVEIYKNFVKQENADKDGLSLTNTKIYEDIKGVKVFNLDSIKNYVEQVEAIKSEEKTDPITEIADNSSSDNGKYNDNDTSECTSNHAVNSPNFDPINYNFSPILATQRSPPTFLTPSPKLVEDSLSLAAISRISTAPSAISPLSDCSIISEDCKRSKLKKSTDRNKNDVANKTRDVKYLINSKFKALCRDKKENDSNETGVKPINDLAKIISPRCTRLNTNNSINSPTKNRLSVSEEESTTISIFSNADNCINSLLRDENILTEEVDSFLNIFQSNKSFSELNQSFANSTLDSKIPRQLSFTKFEKSSLNLTDISNKTTVSDNSMKTEDMDIKPECPMSPEPISKEAGQVGYISNLIKTEDMGIKAECPLSPEPISKKEWQVQHAPKIIPLERVEETDTSYTKISEDAQKVHLTQQIIDVLKETSGSQPLPITKRKIGRPRKINPSLEASKPTPLQKPTKTRLCKLKVCDSDEEISEFTTLPASFSKEVSNLKSENKRRISETSDDTSDSGVLDKEFIPKKATKRIPRKVRKKSTAGSDSPNEFLPSEELVSKIVEDVKAEETLNSDDEEKDSCSRKNKIECNPNQAVPVKRGRGRPRKYPKEDIKNDKNETRAKEEDCNQLTDTGCNKKLSEQEDLSLEFEVLPKPHKPMKKITKLQSKIMKQMKEKQKMFQKQPACNVLDDSSVGCDDRIKENLIETESLSQINNKNTNLSRKISNIQNEDSDKPEGSISVSGLNVQSDPGNVNLNPNNVQLNANFRKKKLTKNKNKSDLLSLIIKDMDRIKPQMKRTVIKREVPEGIGEKQWRKNVLEIAEIVHDKKNIDMKDIYGMEPYMRHRNGILVNGSKVPAKITVLLKKVLAIPNEDDIPESILLEFKRFPINEIIDIILYQISRDIIDKPDRKYDPAPLMTRTQRIFLGLLVRLEKEKGFENILETFFFRTQEYMFKRGCSLQAAIPLTRLFLSLCRLHANINRMRTFCCEAFFHAGDLAIPIFFTVLTSWIDVMPLEVDIKTYPLAKVLFQLVHLKTCKKPGYNLFPLKCLLSQYHGYQTERWDCDAIFDELSQEYLSNPCLASDYAIRLFCKNKDTKFVYKKLNEFFKPLIYKIPSENVNFKSATIILMGKICRQFKVKNEHDRKCLMELKRWFEGLLEDNPADLIKQSINITIEHLPSKRKRPNNHYFDVKTSNADTSANERTF</sequence>
<name>A0A9P0G869_9CUCU</name>